<dbReference type="Proteomes" id="UP000429607">
    <property type="component" value="Unassembled WGS sequence"/>
</dbReference>
<proteinExistence type="predicted"/>
<accession>A0A6A3NAQ0</accession>
<comment type="caution">
    <text evidence="2">The sequence shown here is derived from an EMBL/GenBank/DDBJ whole genome shotgun (WGS) entry which is preliminary data.</text>
</comment>
<evidence type="ECO:0000313" key="3">
    <source>
        <dbReference type="Proteomes" id="UP000429607"/>
    </source>
</evidence>
<feature type="compositionally biased region" description="Polar residues" evidence="1">
    <location>
        <begin position="27"/>
        <end position="39"/>
    </location>
</feature>
<feature type="compositionally biased region" description="Low complexity" evidence="1">
    <location>
        <begin position="40"/>
        <end position="55"/>
    </location>
</feature>
<dbReference type="AlphaFoldDB" id="A0A6A3NAQ0"/>
<reference evidence="2 3" key="1">
    <citation type="submission" date="2018-09" db="EMBL/GenBank/DDBJ databases">
        <title>Genomic investigation of the strawberry pathogen Phytophthora fragariae indicates pathogenicity is determined by transcriptional variation in three key races.</title>
        <authorList>
            <person name="Adams T.M."/>
            <person name="Armitage A.D."/>
            <person name="Sobczyk M.K."/>
            <person name="Bates H.J."/>
            <person name="Dunwell J.M."/>
            <person name="Nellist C.F."/>
            <person name="Harrison R.J."/>
        </authorList>
    </citation>
    <scope>NUCLEOTIDE SEQUENCE [LARGE SCALE GENOMIC DNA]</scope>
    <source>
        <strain evidence="2 3">SCRP249</strain>
    </source>
</reference>
<organism evidence="2 3">
    <name type="scientific">Phytophthora rubi</name>
    <dbReference type="NCBI Taxonomy" id="129364"/>
    <lineage>
        <taxon>Eukaryota</taxon>
        <taxon>Sar</taxon>
        <taxon>Stramenopiles</taxon>
        <taxon>Oomycota</taxon>
        <taxon>Peronosporomycetes</taxon>
        <taxon>Peronosporales</taxon>
        <taxon>Peronosporaceae</taxon>
        <taxon>Phytophthora</taxon>
    </lineage>
</organism>
<evidence type="ECO:0000256" key="1">
    <source>
        <dbReference type="SAM" id="MobiDB-lite"/>
    </source>
</evidence>
<feature type="region of interest" description="Disordered" evidence="1">
    <location>
        <begin position="27"/>
        <end position="72"/>
    </location>
</feature>
<gene>
    <name evidence="2" type="ORF">PR001_g8395</name>
</gene>
<evidence type="ECO:0000313" key="2">
    <source>
        <dbReference type="EMBL" id="KAE9037387.1"/>
    </source>
</evidence>
<protein>
    <submittedName>
        <fullName evidence="2">Uncharacterized protein</fullName>
    </submittedName>
</protein>
<dbReference type="EMBL" id="QXFV01000443">
    <property type="protein sequence ID" value="KAE9037387.1"/>
    <property type="molecule type" value="Genomic_DNA"/>
</dbReference>
<name>A0A6A3NAQ0_9STRA</name>
<sequence>MSIHHDQTPSISCMVHSLIYLVTSSFMPPTEPRATQTRKGSSTSSPAPGPSGTSAEDSMEIGPSGTSAEDSMEIAGTLKKTHKKFNKEDDLILLRQVQADRPFAFALVGVR</sequence>